<evidence type="ECO:0000313" key="2">
    <source>
        <dbReference type="Proteomes" id="UP000616151"/>
    </source>
</evidence>
<sequence>MKLTDWLDKTSTSQSALAKALGVSQGRVSQLIAGASPSLDLALKIASFTNNAVRPEDFSGPVAMDTAKPASTSNSELDRVEDAIAAITRGEMVVVVDDDDRENEGDLVAAACKITPEQMAFMIRYCCGIVCAPITPEDARRLKLDPMVALNDAPLGTAFTVSIDYREGLTTGISAKERAATVHALANGNVQASDFVRPGHIFPLVAKSGGVLMRSGHTEASVDLVRLAGLHPAGVICELVNDDGTVKRGPQVIAFAREHNLKIISVADLITYRQARERLVNQENQFDIATPIGKVRGIAFSTPFDSVQHLALVYGDISGGKNIPVRLHREDIVADIFGAPHVLNSVYDIFKREGRGVLVYLREGTAGVPAGQKMGSEKTGSAAIREQVWRDVGLGAQILRDLNVHSIRLITSSTRHYVGLSGFGIDIAETIKIEG</sequence>
<dbReference type="Proteomes" id="UP000616151">
    <property type="component" value="Unassembled WGS sequence"/>
</dbReference>
<dbReference type="EC" id="4.1.99.12" evidence="1"/>
<organism evidence="1 2">
    <name type="scientific">Taklimakanibacter albus</name>
    <dbReference type="NCBI Taxonomy" id="2800327"/>
    <lineage>
        <taxon>Bacteria</taxon>
        <taxon>Pseudomonadati</taxon>
        <taxon>Pseudomonadota</taxon>
        <taxon>Alphaproteobacteria</taxon>
        <taxon>Hyphomicrobiales</taxon>
        <taxon>Aestuariivirgaceae</taxon>
        <taxon>Taklimakanibacter</taxon>
    </lineage>
</organism>
<dbReference type="EMBL" id="JAENHL010000008">
    <property type="protein sequence ID" value="MBK1870044.1"/>
    <property type="molecule type" value="Genomic_DNA"/>
</dbReference>
<protein>
    <submittedName>
        <fullName evidence="1">3,4-dihydroxy-2-butanone-4-phosphate synthase</fullName>
        <ecNumber evidence="1">4.1.99.12</ecNumber>
    </submittedName>
</protein>
<comment type="caution">
    <text evidence="1">The sequence shown here is derived from an EMBL/GenBank/DDBJ whole genome shotgun (WGS) entry which is preliminary data.</text>
</comment>
<proteinExistence type="predicted"/>
<keyword evidence="1" id="KW-0456">Lyase</keyword>
<keyword evidence="2" id="KW-1185">Reference proteome</keyword>
<name>A0ACC5RBL1_9HYPH</name>
<accession>A0ACC5RBL1</accession>
<evidence type="ECO:0000313" key="1">
    <source>
        <dbReference type="EMBL" id="MBK1870044.1"/>
    </source>
</evidence>
<gene>
    <name evidence="1" type="primary">ribB</name>
    <name evidence="1" type="ORF">JHL16_27005</name>
</gene>
<reference evidence="1" key="1">
    <citation type="submission" date="2021-01" db="EMBL/GenBank/DDBJ databases">
        <authorList>
            <person name="Sun Q."/>
        </authorList>
    </citation>
    <scope>NUCLEOTIDE SEQUENCE</scope>
    <source>
        <strain evidence="1">YIM B02566</strain>
    </source>
</reference>